<dbReference type="Proteomes" id="UP000231436">
    <property type="component" value="Unassembled WGS sequence"/>
</dbReference>
<name>A0A2M8LHS0_9BACT</name>
<comment type="caution">
    <text evidence="1">The sequence shown here is derived from an EMBL/GenBank/DDBJ whole genome shotgun (WGS) entry which is preliminary data.</text>
</comment>
<accession>A0A2M8LHS0</accession>
<reference evidence="2" key="1">
    <citation type="submission" date="2017-09" db="EMBL/GenBank/DDBJ databases">
        <title>Depth-based differentiation of microbial function through sediment-hosted aquifers and enrichment of novel symbionts in the deep terrestrial subsurface.</title>
        <authorList>
            <person name="Probst A.J."/>
            <person name="Ladd B."/>
            <person name="Jarett J.K."/>
            <person name="Geller-Mcgrath D.E."/>
            <person name="Sieber C.M.K."/>
            <person name="Emerson J.B."/>
            <person name="Anantharaman K."/>
            <person name="Thomas B.C."/>
            <person name="Malmstrom R."/>
            <person name="Stieglmeier M."/>
            <person name="Klingl A."/>
            <person name="Woyke T."/>
            <person name="Ryan C.M."/>
            <person name="Banfield J.F."/>
        </authorList>
    </citation>
    <scope>NUCLEOTIDE SEQUENCE [LARGE SCALE GENOMIC DNA]</scope>
</reference>
<sequence>MENKSQNNWYRSLLDKINELAEQFGLDDPQTNRFRDFIVGIARDQFKAGNRSGAGWAFEQARKKMTQEQTA</sequence>
<gene>
    <name evidence="1" type="ORF">COV05_02210</name>
</gene>
<protein>
    <submittedName>
        <fullName evidence="1">Uncharacterized protein</fullName>
    </submittedName>
</protein>
<evidence type="ECO:0000313" key="2">
    <source>
        <dbReference type="Proteomes" id="UP000231436"/>
    </source>
</evidence>
<dbReference type="AlphaFoldDB" id="A0A2M8LHS0"/>
<dbReference type="EMBL" id="PFEU01000008">
    <property type="protein sequence ID" value="PJE76982.1"/>
    <property type="molecule type" value="Genomic_DNA"/>
</dbReference>
<organism evidence="1 2">
    <name type="scientific">Candidatus Uhrbacteria bacterium CG10_big_fil_rev_8_21_14_0_10_48_16</name>
    <dbReference type="NCBI Taxonomy" id="1975038"/>
    <lineage>
        <taxon>Bacteria</taxon>
        <taxon>Candidatus Uhriibacteriota</taxon>
    </lineage>
</organism>
<evidence type="ECO:0000313" key="1">
    <source>
        <dbReference type="EMBL" id="PJE76982.1"/>
    </source>
</evidence>
<proteinExistence type="predicted"/>